<dbReference type="AlphaFoldDB" id="A0A1L7WED6"/>
<feature type="compositionally biased region" description="Basic and acidic residues" evidence="1">
    <location>
        <begin position="51"/>
        <end position="68"/>
    </location>
</feature>
<feature type="region of interest" description="Disordered" evidence="1">
    <location>
        <begin position="1"/>
        <end position="68"/>
    </location>
</feature>
<dbReference type="Proteomes" id="UP000184330">
    <property type="component" value="Unassembled WGS sequence"/>
</dbReference>
<evidence type="ECO:0000313" key="3">
    <source>
        <dbReference type="Proteomes" id="UP000184330"/>
    </source>
</evidence>
<dbReference type="EMBL" id="FJOG01000001">
    <property type="protein sequence ID" value="CZR51153.1"/>
    <property type="molecule type" value="Genomic_DNA"/>
</dbReference>
<organism evidence="2 3">
    <name type="scientific">Phialocephala subalpina</name>
    <dbReference type="NCBI Taxonomy" id="576137"/>
    <lineage>
        <taxon>Eukaryota</taxon>
        <taxon>Fungi</taxon>
        <taxon>Dikarya</taxon>
        <taxon>Ascomycota</taxon>
        <taxon>Pezizomycotina</taxon>
        <taxon>Leotiomycetes</taxon>
        <taxon>Helotiales</taxon>
        <taxon>Mollisiaceae</taxon>
        <taxon>Phialocephala</taxon>
        <taxon>Phialocephala fortinii species complex</taxon>
    </lineage>
</organism>
<protein>
    <submittedName>
        <fullName evidence="2">Uncharacterized protein</fullName>
    </submittedName>
</protein>
<proteinExistence type="predicted"/>
<feature type="compositionally biased region" description="Low complexity" evidence="1">
    <location>
        <begin position="28"/>
        <end position="41"/>
    </location>
</feature>
<reference evidence="2 3" key="1">
    <citation type="submission" date="2016-03" db="EMBL/GenBank/DDBJ databases">
        <authorList>
            <person name="Ploux O."/>
        </authorList>
    </citation>
    <scope>NUCLEOTIDE SEQUENCE [LARGE SCALE GENOMIC DNA]</scope>
    <source>
        <strain evidence="2 3">UAMH 11012</strain>
    </source>
</reference>
<keyword evidence="3" id="KW-1185">Reference proteome</keyword>
<evidence type="ECO:0000256" key="1">
    <source>
        <dbReference type="SAM" id="MobiDB-lite"/>
    </source>
</evidence>
<sequence length="693" mass="78511">MAPVPAHEQRCASHISISSGDESPGPRRPSIISISSGGESPRPTKKRRVAKSPEDPRAKDNNHGGRSDEELALEMQQMELMQRWVDEGIQMAIEEMSSGVTRLQEKLPETVKIPILRDPPQTSKILPPGPSAATRHYNSPYNLQSAQAPANPLHAPHAISTNSCPSQQGYATPVYPPQYQGYGHPRAAGVPPQYQPSSQPYAAPPSYPSQYNHAPFGAGILPRPALGIKSTNVVRIVEQGGPQILSPERYLSFYDLENIYCPNKEVDSTRRAWVLQLDLNLAPFMTRYTAAYKRQEVEDTWAHLPVVKRRLVELTAVTLKYRTKVDLSSIPFRLVPKTFLPLTFAALEWQYFNVPERRLTDYQDIMIKRRAWLKDLNLEDPTYHTLCSSPAQEQAVETLYTNSHSVAERRAIEVKAAYLRVMLNPPRYKWAEFENKYFLFSKIKSEKTTDFDFRRRGWLNSLGLDLDPYNICPSDSPSGKILKERLEVYWNDFGPATRDRIEQTARTSNESVLQSMSFSEIEPFIGYSLERDFAGNTAEYDRIRERWLRVINMRPVYLTEGNLNIAWGAKSVAEKESLIGIAKTAKRVIEQEMAAEESKRLTTAIAEKAGKVRKQNLADQKRAAERWAEKKTTEKQAAERPVENRAPEKSEKVAAERWAEKKAARLEAAKLSISKSFSLMSPASAMKKKSKYS</sequence>
<gene>
    <name evidence="2" type="ORF">PAC_01028</name>
</gene>
<dbReference type="OrthoDB" id="3559314at2759"/>
<evidence type="ECO:0000313" key="2">
    <source>
        <dbReference type="EMBL" id="CZR51153.1"/>
    </source>
</evidence>
<feature type="compositionally biased region" description="Basic and acidic residues" evidence="1">
    <location>
        <begin position="619"/>
        <end position="657"/>
    </location>
</feature>
<name>A0A1L7WED6_9HELO</name>
<accession>A0A1L7WED6</accession>
<feature type="region of interest" description="Disordered" evidence="1">
    <location>
        <begin position="616"/>
        <end position="657"/>
    </location>
</feature>